<accession>A0A6N4TFL3</accession>
<name>A0A6N4TFL3_9FIRM</name>
<sequence>MNKNIRNHIIKLSLNKEEVDLLQALKERIPEKKEATICRNIVMNIARSNKFDFLADKNFSKRLDEDSELKLAVMEMSLVFSEDINELKDDQDTK</sequence>
<dbReference type="AlphaFoldDB" id="A0A6N4TFL3"/>
<dbReference type="EMBL" id="AP019695">
    <property type="protein sequence ID" value="BBK21421.1"/>
    <property type="molecule type" value="Genomic_DNA"/>
</dbReference>
<gene>
    <name evidence="1" type="ORF">Aargi30884_03240</name>
</gene>
<dbReference type="Proteomes" id="UP000464754">
    <property type="component" value="Chromosome"/>
</dbReference>
<organism evidence="1 2">
    <name type="scientific">Amedibacterium intestinale</name>
    <dbReference type="NCBI Taxonomy" id="2583452"/>
    <lineage>
        <taxon>Bacteria</taxon>
        <taxon>Bacillati</taxon>
        <taxon>Bacillota</taxon>
        <taxon>Erysipelotrichia</taxon>
        <taxon>Erysipelotrichales</taxon>
        <taxon>Erysipelotrichaceae</taxon>
        <taxon>Amedibacterium</taxon>
    </lineage>
</organism>
<protein>
    <submittedName>
        <fullName evidence="1">Uncharacterized protein</fullName>
    </submittedName>
</protein>
<evidence type="ECO:0000313" key="1">
    <source>
        <dbReference type="EMBL" id="BBK21421.1"/>
    </source>
</evidence>
<dbReference type="RefSeq" id="WP_115714634.1">
    <property type="nucleotide sequence ID" value="NZ_AP019695.1"/>
</dbReference>
<keyword evidence="2" id="KW-1185">Reference proteome</keyword>
<reference evidence="2" key="1">
    <citation type="submission" date="2019-05" db="EMBL/GenBank/DDBJ databases">
        <title>Complete genome sequencing of Absiella argi strain JCM 30884.</title>
        <authorList>
            <person name="Sakamoto M."/>
            <person name="Murakami T."/>
            <person name="Mori H."/>
        </authorList>
    </citation>
    <scope>NUCLEOTIDE SEQUENCE [LARGE SCALE GENOMIC DNA]</scope>
    <source>
        <strain evidence="2">JCM 30884</strain>
    </source>
</reference>
<proteinExistence type="predicted"/>
<dbReference type="KEGG" id="aarg:Aargi30884_03240"/>
<evidence type="ECO:0000313" key="2">
    <source>
        <dbReference type="Proteomes" id="UP000464754"/>
    </source>
</evidence>